<dbReference type="Proteomes" id="UP001221686">
    <property type="component" value="Unassembled WGS sequence"/>
</dbReference>
<organism evidence="1 2">
    <name type="scientific">Nannocystis bainbridge</name>
    <dbReference type="NCBI Taxonomy" id="2995303"/>
    <lineage>
        <taxon>Bacteria</taxon>
        <taxon>Pseudomonadati</taxon>
        <taxon>Myxococcota</taxon>
        <taxon>Polyangia</taxon>
        <taxon>Nannocystales</taxon>
        <taxon>Nannocystaceae</taxon>
        <taxon>Nannocystis</taxon>
    </lineage>
</organism>
<proteinExistence type="predicted"/>
<reference evidence="1 2" key="1">
    <citation type="submission" date="2022-11" db="EMBL/GenBank/DDBJ databases">
        <title>Minimal conservation of predation-associated metabolite biosynthetic gene clusters underscores biosynthetic potential of Myxococcota including descriptions for ten novel species: Archangium lansinium sp. nov., Myxococcus landrumus sp. nov., Nannocystis bai.</title>
        <authorList>
            <person name="Ahearne A."/>
            <person name="Stevens C."/>
            <person name="Dowd S."/>
        </authorList>
    </citation>
    <scope>NUCLEOTIDE SEQUENCE [LARGE SCALE GENOMIC DNA]</scope>
    <source>
        <strain evidence="1 2">BB15-2</strain>
    </source>
</reference>
<name>A0ABT5E306_9BACT</name>
<comment type="caution">
    <text evidence="1">The sequence shown here is derived from an EMBL/GenBank/DDBJ whole genome shotgun (WGS) entry which is preliminary data.</text>
</comment>
<accession>A0ABT5E306</accession>
<evidence type="ECO:0000313" key="2">
    <source>
        <dbReference type="Proteomes" id="UP001221686"/>
    </source>
</evidence>
<sequence length="74" mass="7713">MTFACSLLTPAITRRAALCGPNAPTIAAIAVRRERPTGSALYVEWSHTPLRIRASANSSSTAAMPPIASATGFL</sequence>
<dbReference type="EMBL" id="JAQNDL010000002">
    <property type="protein sequence ID" value="MDC0720201.1"/>
    <property type="molecule type" value="Genomic_DNA"/>
</dbReference>
<keyword evidence="2" id="KW-1185">Reference proteome</keyword>
<gene>
    <name evidence="1" type="ORF">POL25_25100</name>
</gene>
<evidence type="ECO:0008006" key="3">
    <source>
        <dbReference type="Google" id="ProtNLM"/>
    </source>
</evidence>
<evidence type="ECO:0000313" key="1">
    <source>
        <dbReference type="EMBL" id="MDC0720201.1"/>
    </source>
</evidence>
<protein>
    <recommendedName>
        <fullName evidence="3">Secreted protein</fullName>
    </recommendedName>
</protein>